<comment type="caution">
    <text evidence="1">The sequence shown here is derived from an EMBL/GenBank/DDBJ whole genome shotgun (WGS) entry which is preliminary data.</text>
</comment>
<dbReference type="Proteomes" id="UP001177021">
    <property type="component" value="Unassembled WGS sequence"/>
</dbReference>
<protein>
    <submittedName>
        <fullName evidence="1">Uncharacterized protein</fullName>
    </submittedName>
</protein>
<evidence type="ECO:0000313" key="2">
    <source>
        <dbReference type="Proteomes" id="UP001177021"/>
    </source>
</evidence>
<sequence>MQRSVESFQVNAGGNISVIEVGSRNDLIDGEIPVCVTEEALIVPNQSLCLVWTSNSYLFDCNGETLIADCGGDVPAAEVESSDGIIAVETGDGEKVTVGLGDIVGEIIEEDVEIGLESGVGCISCCVCAMSCCVSWCCFCCREKVQNHTQTYGKEFMFCSRHLLNLIFVL</sequence>
<reference evidence="1" key="1">
    <citation type="submission" date="2023-10" db="EMBL/GenBank/DDBJ databases">
        <authorList>
            <person name="Rodriguez Cubillos JULIANA M."/>
            <person name="De Vega J."/>
        </authorList>
    </citation>
    <scope>NUCLEOTIDE SEQUENCE</scope>
</reference>
<gene>
    <name evidence="1" type="ORF">MILVUS5_LOCUS18723</name>
</gene>
<proteinExistence type="predicted"/>
<accession>A0ACB0K5Q0</accession>
<evidence type="ECO:0000313" key="1">
    <source>
        <dbReference type="EMBL" id="CAJ2651017.1"/>
    </source>
</evidence>
<organism evidence="1 2">
    <name type="scientific">Trifolium pratense</name>
    <name type="common">Red clover</name>
    <dbReference type="NCBI Taxonomy" id="57577"/>
    <lineage>
        <taxon>Eukaryota</taxon>
        <taxon>Viridiplantae</taxon>
        <taxon>Streptophyta</taxon>
        <taxon>Embryophyta</taxon>
        <taxon>Tracheophyta</taxon>
        <taxon>Spermatophyta</taxon>
        <taxon>Magnoliopsida</taxon>
        <taxon>eudicotyledons</taxon>
        <taxon>Gunneridae</taxon>
        <taxon>Pentapetalae</taxon>
        <taxon>rosids</taxon>
        <taxon>fabids</taxon>
        <taxon>Fabales</taxon>
        <taxon>Fabaceae</taxon>
        <taxon>Papilionoideae</taxon>
        <taxon>50 kb inversion clade</taxon>
        <taxon>NPAAA clade</taxon>
        <taxon>Hologalegina</taxon>
        <taxon>IRL clade</taxon>
        <taxon>Trifolieae</taxon>
        <taxon>Trifolium</taxon>
    </lineage>
</organism>
<keyword evidence="2" id="KW-1185">Reference proteome</keyword>
<dbReference type="EMBL" id="CASHSV030000109">
    <property type="protein sequence ID" value="CAJ2651017.1"/>
    <property type="molecule type" value="Genomic_DNA"/>
</dbReference>
<name>A0ACB0K5Q0_TRIPR</name>